<sequence>MLACAAHAPQALALIDACRDRIAGGGIFSIQQNVTCADDAPGQVLLRRFYSSASGTFPVNGAKRKTLTRWTHRLFVEGRPFIGEGEAELAEHFDDFEQMRAFGLRSVVNVPLMQGPLCYATFNVFGTAARWRPEQVLAFRLLALAAARWVPVAPALSYHFGQTTEPAAAAIGA</sequence>
<proteinExistence type="predicted"/>
<evidence type="ECO:0000313" key="2">
    <source>
        <dbReference type="Proteomes" id="UP000255265"/>
    </source>
</evidence>
<reference evidence="1 2" key="1">
    <citation type="submission" date="2018-07" db="EMBL/GenBank/DDBJ databases">
        <title>Genomic Encyclopedia of Type Strains, Phase IV (KMG-IV): sequencing the most valuable type-strain genomes for metagenomic binning, comparative biology and taxonomic classification.</title>
        <authorList>
            <person name="Goeker M."/>
        </authorList>
    </citation>
    <scope>NUCLEOTIDE SEQUENCE [LARGE SCALE GENOMIC DNA]</scope>
    <source>
        <strain evidence="1 2">DSM 21352</strain>
    </source>
</reference>
<dbReference type="EMBL" id="QQAV01000001">
    <property type="protein sequence ID" value="RDI29053.1"/>
    <property type="molecule type" value="Genomic_DNA"/>
</dbReference>
<keyword evidence="2" id="KW-1185">Reference proteome</keyword>
<dbReference type="AlphaFoldDB" id="A0A370FP66"/>
<accession>A0A370FP66</accession>
<gene>
    <name evidence="1" type="ORF">DFR41_101809</name>
</gene>
<evidence type="ECO:0000313" key="1">
    <source>
        <dbReference type="EMBL" id="RDI29053.1"/>
    </source>
</evidence>
<protein>
    <recommendedName>
        <fullName evidence="3">GAF domain-containing protein</fullName>
    </recommendedName>
</protein>
<name>A0A370FP66_9BURK</name>
<organism evidence="1 2">
    <name type="scientific">Pseudacidovorax intermedius</name>
    <dbReference type="NCBI Taxonomy" id="433924"/>
    <lineage>
        <taxon>Bacteria</taxon>
        <taxon>Pseudomonadati</taxon>
        <taxon>Pseudomonadota</taxon>
        <taxon>Betaproteobacteria</taxon>
        <taxon>Burkholderiales</taxon>
        <taxon>Comamonadaceae</taxon>
        <taxon>Pseudacidovorax</taxon>
    </lineage>
</organism>
<comment type="caution">
    <text evidence="1">The sequence shown here is derived from an EMBL/GenBank/DDBJ whole genome shotgun (WGS) entry which is preliminary data.</text>
</comment>
<evidence type="ECO:0008006" key="3">
    <source>
        <dbReference type="Google" id="ProtNLM"/>
    </source>
</evidence>
<dbReference type="Proteomes" id="UP000255265">
    <property type="component" value="Unassembled WGS sequence"/>
</dbReference>